<keyword evidence="1" id="KW-0472">Membrane</keyword>
<reference evidence="2" key="1">
    <citation type="submission" date="2020-03" db="EMBL/GenBank/DDBJ databases">
        <title>A high-quality chromosome-level genome assembly of a woody plant with both climbing and erect habits, Rhamnella rubrinervis.</title>
        <authorList>
            <person name="Lu Z."/>
            <person name="Yang Y."/>
            <person name="Zhu X."/>
            <person name="Sun Y."/>
        </authorList>
    </citation>
    <scope>NUCLEOTIDE SEQUENCE</scope>
    <source>
        <strain evidence="2">BYM</strain>
        <tissue evidence="2">Leaf</tissue>
    </source>
</reference>
<evidence type="ECO:0000313" key="2">
    <source>
        <dbReference type="EMBL" id="KAF3455635.1"/>
    </source>
</evidence>
<sequence length="825" mass="93946">MLYQTDLPIWAFGLHVSIHRILSETQPSIPELGSSSWLETEKYGEGVQGIPSFASVLSGSHVNKQGPSFAAVLNDSLRPCEIGVPLRIAMQHYPQLWLLCWVLVDVDLAVSFTKNYYWKRKTHDEENIMERVFGMSLDLGDTFGDLDDELPPGGACRFGPLIWKLKIQAWTTVRESGRPKRSKARIVEEQPTIDRPERDSGLQTEINDFSYWVRGSTTLPTMWVFASRSLEDTRILLSEEQIVSVDIPRVGGRCSGGPPIHSFIDFRARWRLQVCYLLILKELSLLGVGVGPAVTFDHHPLLLSLSKLRNEGPRPFRFQSMWLLNKDFKSFVQNIWDEAVTGSAFHRVIAKLKRFGFATNFAHGSVDFNIAKIWVTLMGFGGLLWLFTEGSQGDPLSPLLFGIAEDFFSRFLSRMVSQSSLLPISSPRNFSSPTHLLYDDVLMFVEDLSNLIGVLMLRLSDSFRVGLSTWTNLISILVLASLTSVDPRFWRTLVSKLGHFLSFISGYPFLKEAYSVFSPYRGRFGAISLLERPHSFMAGRLCLINFGDYLKFVHTFMILNGCGFLKSLNGLLNFLWTDLYWLNRSGCLDERVCLIRPRAPFLVETFIFIFLMAPPFWVRYVWKTFIPPLGAWRLRNRFSSFLDLPLIGAIWNAGVLESIGCIVRWFMFERYGGFLKLSLDLWTRHCECTSTIREANAIESAMHIRLSDGAVAVAGPWMRGYFVTVGDSSRVSRDSGGIIYGESDSTTSSTLYIHSRGGSPWVYKSRWVKRLFMFPTFILGFIFGREIRLDLLSKIGFLFGVNGGGLPFLYPLHYECQWANYRFRK</sequence>
<feature type="transmembrane region" description="Helical" evidence="1">
    <location>
        <begin position="767"/>
        <end position="784"/>
    </location>
</feature>
<organism evidence="2 3">
    <name type="scientific">Rhamnella rubrinervis</name>
    <dbReference type="NCBI Taxonomy" id="2594499"/>
    <lineage>
        <taxon>Eukaryota</taxon>
        <taxon>Viridiplantae</taxon>
        <taxon>Streptophyta</taxon>
        <taxon>Embryophyta</taxon>
        <taxon>Tracheophyta</taxon>
        <taxon>Spermatophyta</taxon>
        <taxon>Magnoliopsida</taxon>
        <taxon>eudicotyledons</taxon>
        <taxon>Gunneridae</taxon>
        <taxon>Pentapetalae</taxon>
        <taxon>rosids</taxon>
        <taxon>fabids</taxon>
        <taxon>Rosales</taxon>
        <taxon>Rhamnaceae</taxon>
        <taxon>rhamnoid group</taxon>
        <taxon>Rhamneae</taxon>
        <taxon>Rhamnella</taxon>
    </lineage>
</organism>
<keyword evidence="3" id="KW-1185">Reference proteome</keyword>
<dbReference type="EMBL" id="VOIH02000001">
    <property type="protein sequence ID" value="KAF3455635.1"/>
    <property type="molecule type" value="Genomic_DNA"/>
</dbReference>
<accession>A0A8K0HND2</accession>
<keyword evidence="1" id="KW-1133">Transmembrane helix</keyword>
<comment type="caution">
    <text evidence="2">The sequence shown here is derived from an EMBL/GenBank/DDBJ whole genome shotgun (WGS) entry which is preliminary data.</text>
</comment>
<evidence type="ECO:0000313" key="3">
    <source>
        <dbReference type="Proteomes" id="UP000796880"/>
    </source>
</evidence>
<proteinExistence type="predicted"/>
<name>A0A8K0HND2_9ROSA</name>
<gene>
    <name evidence="2" type="ORF">FNV43_RR00273</name>
</gene>
<keyword evidence="1" id="KW-0812">Transmembrane</keyword>
<dbReference type="OrthoDB" id="1935503at2759"/>
<evidence type="ECO:0000256" key="1">
    <source>
        <dbReference type="SAM" id="Phobius"/>
    </source>
</evidence>
<feature type="transmembrane region" description="Helical" evidence="1">
    <location>
        <begin position="791"/>
        <end position="810"/>
    </location>
</feature>
<feature type="transmembrane region" description="Helical" evidence="1">
    <location>
        <begin position="601"/>
        <end position="622"/>
    </location>
</feature>
<protein>
    <submittedName>
        <fullName evidence="2">Uncharacterized protein</fullName>
    </submittedName>
</protein>
<feature type="transmembrane region" description="Helical" evidence="1">
    <location>
        <begin position="642"/>
        <end position="667"/>
    </location>
</feature>
<dbReference type="AlphaFoldDB" id="A0A8K0HND2"/>
<dbReference type="Proteomes" id="UP000796880">
    <property type="component" value="Unassembled WGS sequence"/>
</dbReference>